<dbReference type="PANTHER" id="PTHR43441:SF12">
    <property type="entry name" value="RIBOSOMAL N-ACETYLTRANSFERASE YDAF-RELATED"/>
    <property type="match status" value="1"/>
</dbReference>
<organism evidence="2 3">
    <name type="scientific">Lacicoccus qingdaonensis</name>
    <dbReference type="NCBI Taxonomy" id="576118"/>
    <lineage>
        <taxon>Bacteria</taxon>
        <taxon>Bacillati</taxon>
        <taxon>Bacillota</taxon>
        <taxon>Bacilli</taxon>
        <taxon>Bacillales</taxon>
        <taxon>Salinicoccaceae</taxon>
        <taxon>Lacicoccus</taxon>
    </lineage>
</organism>
<dbReference type="Proteomes" id="UP000199008">
    <property type="component" value="Unassembled WGS sequence"/>
</dbReference>
<keyword evidence="2" id="KW-0808">Transferase</keyword>
<evidence type="ECO:0000259" key="1">
    <source>
        <dbReference type="PROSITE" id="PS51186"/>
    </source>
</evidence>
<dbReference type="InterPro" id="IPR000182">
    <property type="entry name" value="GNAT_dom"/>
</dbReference>
<dbReference type="STRING" id="576118.SAMN05216216_11848"/>
<dbReference type="GO" id="GO:0005737">
    <property type="term" value="C:cytoplasm"/>
    <property type="evidence" value="ECO:0007669"/>
    <property type="project" value="TreeGrafter"/>
</dbReference>
<dbReference type="AlphaFoldDB" id="A0A1G9GPR2"/>
<sequence>MIKINIDEDTELRELTQRDRKMIYDVVNYNRVYLKRWLPWLDYTKSSHSYVTMIKSWQQNIELGTGMELGLFYNNEFVGMCGFTSIDSNSRRGQIGYWISKDFEGHGLMRKSVEAIISHGFDVLRLNRIEIVSGVNNLRSRKIPESLNFTKEGVMKEYEFLYDHYHDCILYRMLRSEWHSQDV</sequence>
<accession>A0A1G9GPR2</accession>
<dbReference type="Pfam" id="PF13302">
    <property type="entry name" value="Acetyltransf_3"/>
    <property type="match status" value="1"/>
</dbReference>
<dbReference type="OrthoDB" id="9784707at2"/>
<dbReference type="InterPro" id="IPR051908">
    <property type="entry name" value="Ribosomal_N-acetyltransferase"/>
</dbReference>
<evidence type="ECO:0000313" key="3">
    <source>
        <dbReference type="Proteomes" id="UP000199008"/>
    </source>
</evidence>
<dbReference type="PROSITE" id="PS51186">
    <property type="entry name" value="GNAT"/>
    <property type="match status" value="1"/>
</dbReference>
<reference evidence="3" key="1">
    <citation type="submission" date="2016-10" db="EMBL/GenBank/DDBJ databases">
        <authorList>
            <person name="Varghese N."/>
            <person name="Submissions S."/>
        </authorList>
    </citation>
    <scope>NUCLEOTIDE SEQUENCE [LARGE SCALE GENOMIC DNA]</scope>
    <source>
        <strain evidence="3">CGMCC 1.8895</strain>
    </source>
</reference>
<feature type="domain" description="N-acetyltransferase" evidence="1">
    <location>
        <begin position="10"/>
        <end position="175"/>
    </location>
</feature>
<dbReference type="InterPro" id="IPR016181">
    <property type="entry name" value="Acyl_CoA_acyltransferase"/>
</dbReference>
<evidence type="ECO:0000313" key="2">
    <source>
        <dbReference type="EMBL" id="SDL02681.1"/>
    </source>
</evidence>
<dbReference type="EMBL" id="FNFY01000018">
    <property type="protein sequence ID" value="SDL02681.1"/>
    <property type="molecule type" value="Genomic_DNA"/>
</dbReference>
<keyword evidence="3" id="KW-1185">Reference proteome</keyword>
<protein>
    <submittedName>
        <fullName evidence="2">Ribosomal-protein-serine acetyltransferase</fullName>
    </submittedName>
</protein>
<dbReference type="PANTHER" id="PTHR43441">
    <property type="entry name" value="RIBOSOMAL-PROTEIN-SERINE ACETYLTRANSFERASE"/>
    <property type="match status" value="1"/>
</dbReference>
<dbReference type="GO" id="GO:0008999">
    <property type="term" value="F:protein-N-terminal-alanine acetyltransferase activity"/>
    <property type="evidence" value="ECO:0007669"/>
    <property type="project" value="TreeGrafter"/>
</dbReference>
<gene>
    <name evidence="2" type="ORF">SAMN05216216_11848</name>
</gene>
<name>A0A1G9GPR2_9BACL</name>
<dbReference type="GO" id="GO:1990189">
    <property type="term" value="F:protein N-terminal-serine acetyltransferase activity"/>
    <property type="evidence" value="ECO:0007669"/>
    <property type="project" value="TreeGrafter"/>
</dbReference>
<dbReference type="RefSeq" id="WP_092987060.1">
    <property type="nucleotide sequence ID" value="NZ_FNFY01000018.1"/>
</dbReference>
<proteinExistence type="predicted"/>
<dbReference type="SUPFAM" id="SSF55729">
    <property type="entry name" value="Acyl-CoA N-acyltransferases (Nat)"/>
    <property type="match status" value="1"/>
</dbReference>
<dbReference type="Gene3D" id="3.40.630.30">
    <property type="match status" value="1"/>
</dbReference>